<reference evidence="1" key="1">
    <citation type="submission" date="2020-11" db="EMBL/GenBank/DDBJ databases">
        <authorList>
            <person name="Tran Van P."/>
        </authorList>
    </citation>
    <scope>NUCLEOTIDE SEQUENCE</scope>
</reference>
<accession>A0A7R9K9E9</accession>
<name>A0A7R9K9E9_TIMGE</name>
<proteinExistence type="predicted"/>
<gene>
    <name evidence="1" type="ORF">TGEB3V08_LOCUS11263</name>
</gene>
<protein>
    <submittedName>
        <fullName evidence="1">Uncharacterized protein</fullName>
    </submittedName>
</protein>
<sequence length="134" mass="15126">MCGVIAYRAGVSQGQMHYHLGAMETKEVFSNVMRLNISELEKIEINQLGLERGRCRPVFSIDSHFRRTKSDYETGPKDRWSGKGGFGDIVRQVISGLDKRMRLPSAYQSSLDDANPPPPYHINVSTASELQYSF</sequence>
<organism evidence="1">
    <name type="scientific">Timema genevievae</name>
    <name type="common">Walking stick</name>
    <dbReference type="NCBI Taxonomy" id="629358"/>
    <lineage>
        <taxon>Eukaryota</taxon>
        <taxon>Metazoa</taxon>
        <taxon>Ecdysozoa</taxon>
        <taxon>Arthropoda</taxon>
        <taxon>Hexapoda</taxon>
        <taxon>Insecta</taxon>
        <taxon>Pterygota</taxon>
        <taxon>Neoptera</taxon>
        <taxon>Polyneoptera</taxon>
        <taxon>Phasmatodea</taxon>
        <taxon>Timematodea</taxon>
        <taxon>Timematoidea</taxon>
        <taxon>Timematidae</taxon>
        <taxon>Timema</taxon>
    </lineage>
</organism>
<dbReference type="AlphaFoldDB" id="A0A7R9K9E9"/>
<evidence type="ECO:0000313" key="1">
    <source>
        <dbReference type="EMBL" id="CAD7613388.1"/>
    </source>
</evidence>
<dbReference type="EMBL" id="OE848929">
    <property type="protein sequence ID" value="CAD7613388.1"/>
    <property type="molecule type" value="Genomic_DNA"/>
</dbReference>